<dbReference type="AlphaFoldDB" id="A0ABD2C645"/>
<keyword evidence="3" id="KW-1185">Reference proteome</keyword>
<proteinExistence type="predicted"/>
<feature type="compositionally biased region" description="Polar residues" evidence="1">
    <location>
        <begin position="37"/>
        <end position="48"/>
    </location>
</feature>
<feature type="compositionally biased region" description="Basic and acidic residues" evidence="1">
    <location>
        <begin position="15"/>
        <end position="26"/>
    </location>
</feature>
<protein>
    <submittedName>
        <fullName evidence="2">Uncharacterized protein</fullName>
    </submittedName>
</protein>
<name>A0ABD2C645_VESSQ</name>
<dbReference type="EMBL" id="JAUDFV010000020">
    <property type="protein sequence ID" value="KAL2740464.1"/>
    <property type="molecule type" value="Genomic_DNA"/>
</dbReference>
<organism evidence="2 3">
    <name type="scientific">Vespula squamosa</name>
    <name type="common">Southern yellow jacket</name>
    <name type="synonym">Wasp</name>
    <dbReference type="NCBI Taxonomy" id="30214"/>
    <lineage>
        <taxon>Eukaryota</taxon>
        <taxon>Metazoa</taxon>
        <taxon>Ecdysozoa</taxon>
        <taxon>Arthropoda</taxon>
        <taxon>Hexapoda</taxon>
        <taxon>Insecta</taxon>
        <taxon>Pterygota</taxon>
        <taxon>Neoptera</taxon>
        <taxon>Endopterygota</taxon>
        <taxon>Hymenoptera</taxon>
        <taxon>Apocrita</taxon>
        <taxon>Aculeata</taxon>
        <taxon>Vespoidea</taxon>
        <taxon>Vespidae</taxon>
        <taxon>Vespinae</taxon>
        <taxon>Vespula</taxon>
    </lineage>
</organism>
<feature type="region of interest" description="Disordered" evidence="1">
    <location>
        <begin position="15"/>
        <end position="72"/>
    </location>
</feature>
<comment type="caution">
    <text evidence="2">The sequence shown here is derived from an EMBL/GenBank/DDBJ whole genome shotgun (WGS) entry which is preliminary data.</text>
</comment>
<evidence type="ECO:0000313" key="2">
    <source>
        <dbReference type="EMBL" id="KAL2740464.1"/>
    </source>
</evidence>
<evidence type="ECO:0000313" key="3">
    <source>
        <dbReference type="Proteomes" id="UP001607302"/>
    </source>
</evidence>
<feature type="region of interest" description="Disordered" evidence="1">
    <location>
        <begin position="95"/>
        <end position="141"/>
    </location>
</feature>
<reference evidence="2 3" key="1">
    <citation type="journal article" date="2024" name="Ann. Entomol. Soc. Am.">
        <title>Genomic analyses of the southern and eastern yellowjacket wasps (Hymenoptera: Vespidae) reveal evolutionary signatures of social life.</title>
        <authorList>
            <person name="Catto M.A."/>
            <person name="Caine P.B."/>
            <person name="Orr S.E."/>
            <person name="Hunt B.G."/>
            <person name="Goodisman M.A.D."/>
        </authorList>
    </citation>
    <scope>NUCLEOTIDE SEQUENCE [LARGE SCALE GENOMIC DNA]</scope>
    <source>
        <strain evidence="2">233</strain>
        <tissue evidence="2">Head and thorax</tissue>
    </source>
</reference>
<evidence type="ECO:0000256" key="1">
    <source>
        <dbReference type="SAM" id="MobiDB-lite"/>
    </source>
</evidence>
<dbReference type="Proteomes" id="UP001607302">
    <property type="component" value="Unassembled WGS sequence"/>
</dbReference>
<accession>A0ABD2C645</accession>
<feature type="compositionally biased region" description="Pro residues" evidence="1">
    <location>
        <begin position="98"/>
        <end position="134"/>
    </location>
</feature>
<sequence>MKDITEITQRNRSEKRIEINRRKDNGRTLMVSEAADTPSTFKWRQNSGRSHERRQLRVGKQQTTQRSGIRNIALGQPVNRQLADLARKYHKMCMYIARPPPPPPPPPLPLLPLRPPPPPPPPPPPSPPPSPSPPRLQVSPPLPLSLQSTVISFFFFISVF</sequence>
<gene>
    <name evidence="2" type="ORF">V1478_000605</name>
</gene>